<evidence type="ECO:0000259" key="9">
    <source>
        <dbReference type="Pfam" id="PF02771"/>
    </source>
</evidence>
<dbReference type="GO" id="GO:0051793">
    <property type="term" value="P:medium-chain fatty acid catabolic process"/>
    <property type="evidence" value="ECO:0007669"/>
    <property type="project" value="TreeGrafter"/>
</dbReference>
<dbReference type="GO" id="GO:0070991">
    <property type="term" value="F:medium-chain fatty acyl-CoA dehydrogenase activity"/>
    <property type="evidence" value="ECO:0007669"/>
    <property type="project" value="TreeGrafter"/>
</dbReference>
<evidence type="ECO:0000256" key="3">
    <source>
        <dbReference type="ARBA" id="ARBA00022630"/>
    </source>
</evidence>
<dbReference type="Gene3D" id="2.40.110.10">
    <property type="entry name" value="Butyryl-CoA Dehydrogenase, subunit A, domain 2"/>
    <property type="match status" value="1"/>
</dbReference>
<dbReference type="PANTHER" id="PTHR48083">
    <property type="entry name" value="MEDIUM-CHAIN SPECIFIC ACYL-COA DEHYDROGENASE, MITOCHONDRIAL-RELATED"/>
    <property type="match status" value="1"/>
</dbReference>
<comment type="cofactor">
    <cofactor evidence="1 6">
        <name>FAD</name>
        <dbReference type="ChEBI" id="CHEBI:57692"/>
    </cofactor>
</comment>
<keyword evidence="11" id="KW-1185">Reference proteome</keyword>
<dbReference type="InterPro" id="IPR050741">
    <property type="entry name" value="Acyl-CoA_dehydrogenase"/>
</dbReference>
<reference evidence="10 11" key="2">
    <citation type="submission" date="2018-11" db="EMBL/GenBank/DDBJ databases">
        <authorList>
            <consortium name="Pathogen Informatics"/>
        </authorList>
    </citation>
    <scope>NUCLEOTIDE SEQUENCE [LARGE SCALE GENOMIC DNA]</scope>
</reference>
<evidence type="ECO:0000313" key="11">
    <source>
        <dbReference type="Proteomes" id="UP000271098"/>
    </source>
</evidence>
<keyword evidence="5 6" id="KW-0560">Oxidoreductase</keyword>
<evidence type="ECO:0000256" key="6">
    <source>
        <dbReference type="RuleBase" id="RU362125"/>
    </source>
</evidence>
<dbReference type="InterPro" id="IPR009100">
    <property type="entry name" value="AcylCoA_DH/oxidase_NM_dom_sf"/>
</dbReference>
<evidence type="ECO:0000313" key="12">
    <source>
        <dbReference type="WBParaSite" id="GPUH_0001945601-mRNA-1"/>
    </source>
</evidence>
<feature type="domain" description="Acyl-CoA dehydrogenase/oxidase N-terminal" evidence="9">
    <location>
        <begin position="35"/>
        <end position="82"/>
    </location>
</feature>
<dbReference type="OrthoDB" id="434771at2759"/>
<dbReference type="InterPro" id="IPR006091">
    <property type="entry name" value="Acyl-CoA_Oxase/DH_mid-dom"/>
</dbReference>
<keyword evidence="3 6" id="KW-0285">Flavoprotein</keyword>
<keyword evidence="4 6" id="KW-0274">FAD</keyword>
<gene>
    <name evidence="10" type="ORF">GPUH_LOCUS19432</name>
</gene>
<organism evidence="12">
    <name type="scientific">Gongylonema pulchrum</name>
    <dbReference type="NCBI Taxonomy" id="637853"/>
    <lineage>
        <taxon>Eukaryota</taxon>
        <taxon>Metazoa</taxon>
        <taxon>Ecdysozoa</taxon>
        <taxon>Nematoda</taxon>
        <taxon>Chromadorea</taxon>
        <taxon>Rhabditida</taxon>
        <taxon>Spirurina</taxon>
        <taxon>Spiruromorpha</taxon>
        <taxon>Spiruroidea</taxon>
        <taxon>Gongylonematidae</taxon>
        <taxon>Gongylonema</taxon>
    </lineage>
</organism>
<dbReference type="SUPFAM" id="SSF56645">
    <property type="entry name" value="Acyl-CoA dehydrogenase NM domain-like"/>
    <property type="match status" value="1"/>
</dbReference>
<sequence>MTARKVALYGLLIKSCRSSSIALQSSRRNLCFKFSDEQLQLDEAAKKFVADEIIPVAAEYDKTGKYPRDVLKKAHANGFLNTMSYAVTEPGAGSDVARTRTRSEKKGDEYVINGSKMWITNGGVANWFFVLTRSDPDPKTSASKAFTAFVVDADTPGLSCGKKEINMGQRASDTRAVTFEDVRVPKSQMVGGPGEGFKIAMKTFDTTRPLVAAMAVGLSARCLDEASKYALERKAFGTQIANHQVCYSIRRV</sequence>
<dbReference type="InterPro" id="IPR013786">
    <property type="entry name" value="AcylCoA_DH/ox_N"/>
</dbReference>
<dbReference type="SUPFAM" id="SSF47203">
    <property type="entry name" value="Acyl-CoA dehydrogenase C-terminal domain-like"/>
    <property type="match status" value="1"/>
</dbReference>
<dbReference type="WBParaSite" id="GPUH_0001945601-mRNA-1">
    <property type="protein sequence ID" value="GPUH_0001945601-mRNA-1"/>
    <property type="gene ID" value="GPUH_0001945601"/>
</dbReference>
<evidence type="ECO:0000259" key="7">
    <source>
        <dbReference type="Pfam" id="PF00441"/>
    </source>
</evidence>
<feature type="domain" description="Acyl-CoA dehydrogenase/oxidase C-terminal" evidence="7">
    <location>
        <begin position="194"/>
        <end position="245"/>
    </location>
</feature>
<dbReference type="Pfam" id="PF02771">
    <property type="entry name" value="Acyl-CoA_dh_N"/>
    <property type="match status" value="1"/>
</dbReference>
<protein>
    <submittedName>
        <fullName evidence="12">Acyl-CoA_dh_M domain-containing protein</fullName>
    </submittedName>
</protein>
<dbReference type="Proteomes" id="UP000271098">
    <property type="component" value="Unassembled WGS sequence"/>
</dbReference>
<reference evidence="12" key="1">
    <citation type="submission" date="2016-06" db="UniProtKB">
        <authorList>
            <consortium name="WormBaseParasite"/>
        </authorList>
    </citation>
    <scope>IDENTIFICATION</scope>
</reference>
<dbReference type="Gene3D" id="1.10.540.10">
    <property type="entry name" value="Acyl-CoA dehydrogenase/oxidase, N-terminal domain"/>
    <property type="match status" value="1"/>
</dbReference>
<dbReference type="Pfam" id="PF02770">
    <property type="entry name" value="Acyl-CoA_dh_M"/>
    <property type="match status" value="1"/>
</dbReference>
<dbReference type="AlphaFoldDB" id="A0A183EEP0"/>
<dbReference type="FunFam" id="2.40.110.10:FF:000007">
    <property type="entry name" value="Medium-chain specific acyl-CoA dehydrogenase, mitochondrial"/>
    <property type="match status" value="1"/>
</dbReference>
<dbReference type="GO" id="GO:0050660">
    <property type="term" value="F:flavin adenine dinucleotide binding"/>
    <property type="evidence" value="ECO:0007669"/>
    <property type="project" value="InterPro"/>
</dbReference>
<dbReference type="GO" id="GO:0005739">
    <property type="term" value="C:mitochondrion"/>
    <property type="evidence" value="ECO:0007669"/>
    <property type="project" value="TreeGrafter"/>
</dbReference>
<accession>A0A183EEP0</accession>
<dbReference type="InterPro" id="IPR036250">
    <property type="entry name" value="AcylCo_DH-like_C"/>
</dbReference>
<name>A0A183EEP0_9BILA</name>
<dbReference type="InterPro" id="IPR009075">
    <property type="entry name" value="AcylCo_DH/oxidase_C"/>
</dbReference>
<dbReference type="InterPro" id="IPR046373">
    <property type="entry name" value="Acyl-CoA_Oxase/DH_mid-dom_sf"/>
</dbReference>
<evidence type="ECO:0000256" key="2">
    <source>
        <dbReference type="ARBA" id="ARBA00009347"/>
    </source>
</evidence>
<evidence type="ECO:0000313" key="10">
    <source>
        <dbReference type="EMBL" id="VDN33833.1"/>
    </source>
</evidence>
<proteinExistence type="inferred from homology"/>
<evidence type="ECO:0000256" key="1">
    <source>
        <dbReference type="ARBA" id="ARBA00001974"/>
    </source>
</evidence>
<evidence type="ECO:0000256" key="4">
    <source>
        <dbReference type="ARBA" id="ARBA00022827"/>
    </source>
</evidence>
<dbReference type="PANTHER" id="PTHR48083:SF2">
    <property type="entry name" value="MEDIUM-CHAIN SPECIFIC ACYL-COA DEHYDROGENASE, MITOCHONDRIAL"/>
    <property type="match status" value="1"/>
</dbReference>
<dbReference type="Gene3D" id="1.20.140.10">
    <property type="entry name" value="Butyryl-CoA Dehydrogenase, subunit A, domain 3"/>
    <property type="match status" value="1"/>
</dbReference>
<evidence type="ECO:0000259" key="8">
    <source>
        <dbReference type="Pfam" id="PF02770"/>
    </source>
</evidence>
<feature type="domain" description="Acyl-CoA oxidase/dehydrogenase middle" evidence="8">
    <location>
        <begin position="85"/>
        <end position="182"/>
    </location>
</feature>
<dbReference type="Pfam" id="PF00441">
    <property type="entry name" value="Acyl-CoA_dh_1"/>
    <property type="match status" value="1"/>
</dbReference>
<comment type="similarity">
    <text evidence="2 6">Belongs to the acyl-CoA dehydrogenase family.</text>
</comment>
<dbReference type="InterPro" id="IPR037069">
    <property type="entry name" value="AcylCoA_DH/ox_N_sf"/>
</dbReference>
<dbReference type="EMBL" id="UYRT01088511">
    <property type="protein sequence ID" value="VDN33833.1"/>
    <property type="molecule type" value="Genomic_DNA"/>
</dbReference>
<evidence type="ECO:0000256" key="5">
    <source>
        <dbReference type="ARBA" id="ARBA00023002"/>
    </source>
</evidence>